<evidence type="ECO:0000313" key="4">
    <source>
        <dbReference type="Proteomes" id="UP000028545"/>
    </source>
</evidence>
<evidence type="ECO:0000256" key="1">
    <source>
        <dbReference type="SAM" id="Phobius"/>
    </source>
</evidence>
<comment type="caution">
    <text evidence="3">The sequence shown here is derived from an EMBL/GenBank/DDBJ whole genome shotgun (WGS) entry which is preliminary data.</text>
</comment>
<feature type="chain" id="PRO_5001775828" evidence="2">
    <location>
        <begin position="20"/>
        <end position="263"/>
    </location>
</feature>
<dbReference type="VEuPathDB" id="FungiDB:SAPIO_CDS0465"/>
<dbReference type="GeneID" id="27718617"/>
<dbReference type="AlphaFoldDB" id="A0A084GH26"/>
<keyword evidence="1" id="KW-0472">Membrane</keyword>
<evidence type="ECO:0000256" key="2">
    <source>
        <dbReference type="SAM" id="SignalP"/>
    </source>
</evidence>
<accession>A0A084GH26</accession>
<keyword evidence="1" id="KW-0812">Transmembrane</keyword>
<proteinExistence type="predicted"/>
<keyword evidence="4" id="KW-1185">Reference proteome</keyword>
<feature type="transmembrane region" description="Helical" evidence="1">
    <location>
        <begin position="72"/>
        <end position="93"/>
    </location>
</feature>
<feature type="signal peptide" evidence="2">
    <location>
        <begin position="1"/>
        <end position="19"/>
    </location>
</feature>
<dbReference type="HOGENOM" id="CLU_1058276_0_0_1"/>
<feature type="transmembrane region" description="Helical" evidence="1">
    <location>
        <begin position="43"/>
        <end position="65"/>
    </location>
</feature>
<keyword evidence="2" id="KW-0732">Signal</keyword>
<sequence length="263" mass="28942">MDPMLMYLIFKLFFVYAYAGGAPMMSNATTTDPTNNDEPQKGSMVPFFVGMALGFSFCMFCLYLAGAWFLQGIGGFIGTLLLGIVRFLPRVIFTVPGKLIVGFGRLVVRVGAWVYRLPDAGRNVNRRGRGAAYLWPGFAHVETYIPAIYTQSLLRKLRNLGAVHTRMVVLSEGPFAAHYAHVRSDEALYRESLNSRRDYVLYELGGLHRAFVSIGDEQNAALVDQLLSGVQTAFGQAEAEAHRAFRRRGHGGARGGAHGVNQG</sequence>
<reference evidence="3 4" key="1">
    <citation type="journal article" date="2014" name="Genome Announc.">
        <title>Draft genome sequence of the pathogenic fungus Scedosporium apiospermum.</title>
        <authorList>
            <person name="Vandeputte P."/>
            <person name="Ghamrawi S."/>
            <person name="Rechenmann M."/>
            <person name="Iltis A."/>
            <person name="Giraud S."/>
            <person name="Fleury M."/>
            <person name="Thornton C."/>
            <person name="Delhaes L."/>
            <person name="Meyer W."/>
            <person name="Papon N."/>
            <person name="Bouchara J.P."/>
        </authorList>
    </citation>
    <scope>NUCLEOTIDE SEQUENCE [LARGE SCALE GENOMIC DNA]</scope>
    <source>
        <strain evidence="3 4">IHEM 14462</strain>
    </source>
</reference>
<gene>
    <name evidence="3" type="ORF">SAPIO_CDS0465</name>
</gene>
<protein>
    <submittedName>
        <fullName evidence="3">Uncharacterized protein</fullName>
    </submittedName>
</protein>
<dbReference type="Proteomes" id="UP000028545">
    <property type="component" value="Unassembled WGS sequence"/>
</dbReference>
<dbReference type="EMBL" id="JOWA01000022">
    <property type="protein sequence ID" value="KEZ46638.1"/>
    <property type="molecule type" value="Genomic_DNA"/>
</dbReference>
<dbReference type="KEGG" id="sapo:SAPIO_CDS0465"/>
<evidence type="ECO:0000313" key="3">
    <source>
        <dbReference type="EMBL" id="KEZ46638.1"/>
    </source>
</evidence>
<dbReference type="RefSeq" id="XP_016646437.1">
    <property type="nucleotide sequence ID" value="XM_016783237.1"/>
</dbReference>
<name>A0A084GH26_PSEDA</name>
<organism evidence="3 4">
    <name type="scientific">Pseudallescheria apiosperma</name>
    <name type="common">Scedosporium apiospermum</name>
    <dbReference type="NCBI Taxonomy" id="563466"/>
    <lineage>
        <taxon>Eukaryota</taxon>
        <taxon>Fungi</taxon>
        <taxon>Dikarya</taxon>
        <taxon>Ascomycota</taxon>
        <taxon>Pezizomycotina</taxon>
        <taxon>Sordariomycetes</taxon>
        <taxon>Hypocreomycetidae</taxon>
        <taxon>Microascales</taxon>
        <taxon>Microascaceae</taxon>
        <taxon>Scedosporium</taxon>
    </lineage>
</organism>
<keyword evidence="1" id="KW-1133">Transmembrane helix</keyword>